<accession>A0A9X1T1Z4</accession>
<evidence type="ECO:0000256" key="8">
    <source>
        <dbReference type="ARBA" id="ARBA00022847"/>
    </source>
</evidence>
<keyword evidence="8 13" id="KW-0769">Symport</keyword>
<comment type="catalytic activity">
    <reaction evidence="13">
        <text>K(+)(in) + H(+)(in) = K(+)(out) + H(+)(out)</text>
        <dbReference type="Rhea" id="RHEA:28490"/>
        <dbReference type="ChEBI" id="CHEBI:15378"/>
        <dbReference type="ChEBI" id="CHEBI:29103"/>
    </reaction>
</comment>
<dbReference type="Pfam" id="PF02705">
    <property type="entry name" value="K_trans"/>
    <property type="match status" value="1"/>
</dbReference>
<dbReference type="Pfam" id="PF22776">
    <property type="entry name" value="K_trans_C"/>
    <property type="match status" value="1"/>
</dbReference>
<keyword evidence="11 13" id="KW-0406">Ion transport</keyword>
<evidence type="ECO:0000256" key="2">
    <source>
        <dbReference type="ARBA" id="ARBA00007019"/>
    </source>
</evidence>
<dbReference type="InterPro" id="IPR053952">
    <property type="entry name" value="K_trans_C"/>
</dbReference>
<keyword evidence="7 13" id="KW-0812">Transmembrane</keyword>
<keyword evidence="6 13" id="KW-0633">Potassium transport</keyword>
<dbReference type="EMBL" id="JAJOZR010000013">
    <property type="protein sequence ID" value="MCD7111057.1"/>
    <property type="molecule type" value="Genomic_DNA"/>
</dbReference>
<evidence type="ECO:0000256" key="5">
    <source>
        <dbReference type="ARBA" id="ARBA00022519"/>
    </source>
</evidence>
<feature type="compositionally biased region" description="Gly residues" evidence="14">
    <location>
        <begin position="17"/>
        <end position="31"/>
    </location>
</feature>
<evidence type="ECO:0000256" key="11">
    <source>
        <dbReference type="ARBA" id="ARBA00023065"/>
    </source>
</evidence>
<dbReference type="GO" id="GO:0015079">
    <property type="term" value="F:potassium ion transmembrane transporter activity"/>
    <property type="evidence" value="ECO:0007669"/>
    <property type="project" value="UniProtKB-UniRule"/>
</dbReference>
<feature type="transmembrane region" description="Helical" evidence="13">
    <location>
        <begin position="141"/>
        <end position="160"/>
    </location>
</feature>
<feature type="transmembrane region" description="Helical" evidence="13">
    <location>
        <begin position="405"/>
        <end position="424"/>
    </location>
</feature>
<feature type="transmembrane region" description="Helical" evidence="13">
    <location>
        <begin position="91"/>
        <end position="112"/>
    </location>
</feature>
<dbReference type="Proteomes" id="UP001139089">
    <property type="component" value="Unassembled WGS sequence"/>
</dbReference>
<keyword evidence="9 13" id="KW-0630">Potassium</keyword>
<comment type="subcellular location">
    <subcellularLocation>
        <location evidence="13">Cell membrane</location>
        <topology evidence="13">Multi-pass membrane protein</topology>
    </subcellularLocation>
    <subcellularLocation>
        <location evidence="1">Membrane</location>
        <topology evidence="1">Multi-pass membrane protein</topology>
    </subcellularLocation>
</comment>
<evidence type="ECO:0000256" key="4">
    <source>
        <dbReference type="ARBA" id="ARBA00022475"/>
    </source>
</evidence>
<feature type="domain" description="K+ potassium transporter C-terminal" evidence="16">
    <location>
        <begin position="518"/>
        <end position="666"/>
    </location>
</feature>
<evidence type="ECO:0000256" key="13">
    <source>
        <dbReference type="HAMAP-Rule" id="MF_01522"/>
    </source>
</evidence>
<evidence type="ECO:0000256" key="14">
    <source>
        <dbReference type="SAM" id="MobiDB-lite"/>
    </source>
</evidence>
<evidence type="ECO:0000256" key="7">
    <source>
        <dbReference type="ARBA" id="ARBA00022692"/>
    </source>
</evidence>
<evidence type="ECO:0000256" key="9">
    <source>
        <dbReference type="ARBA" id="ARBA00022958"/>
    </source>
</evidence>
<name>A0A9X1T1Z4_9HYPH</name>
<dbReference type="GO" id="GO:0005886">
    <property type="term" value="C:plasma membrane"/>
    <property type="evidence" value="ECO:0007669"/>
    <property type="project" value="UniProtKB-SubCell"/>
</dbReference>
<evidence type="ECO:0000256" key="3">
    <source>
        <dbReference type="ARBA" id="ARBA00022448"/>
    </source>
</evidence>
<keyword evidence="4 13" id="KW-1003">Cell membrane</keyword>
<comment type="function">
    <text evidence="13">Transport of potassium into the cell. Likely operates as a K(+):H(+) symporter.</text>
</comment>
<evidence type="ECO:0000259" key="15">
    <source>
        <dbReference type="Pfam" id="PF02705"/>
    </source>
</evidence>
<evidence type="ECO:0000313" key="18">
    <source>
        <dbReference type="Proteomes" id="UP001139089"/>
    </source>
</evidence>
<dbReference type="GO" id="GO:0015293">
    <property type="term" value="F:symporter activity"/>
    <property type="evidence" value="ECO:0007669"/>
    <property type="project" value="UniProtKB-UniRule"/>
</dbReference>
<feature type="domain" description="K+ potassium transporter integral membrane" evidence="15">
    <location>
        <begin position="55"/>
        <end position="504"/>
    </location>
</feature>
<evidence type="ECO:0000256" key="1">
    <source>
        <dbReference type="ARBA" id="ARBA00004141"/>
    </source>
</evidence>
<feature type="transmembrane region" description="Helical" evidence="13">
    <location>
        <begin position="249"/>
        <end position="274"/>
    </location>
</feature>
<feature type="transmembrane region" description="Helical" evidence="13">
    <location>
        <begin position="286"/>
        <end position="306"/>
    </location>
</feature>
<keyword evidence="3 13" id="KW-0813">Transport</keyword>
<feature type="transmembrane region" description="Helical" evidence="13">
    <location>
        <begin position="464"/>
        <end position="481"/>
    </location>
</feature>
<evidence type="ECO:0000256" key="6">
    <source>
        <dbReference type="ARBA" id="ARBA00022538"/>
    </source>
</evidence>
<feature type="region of interest" description="Disordered" evidence="14">
    <location>
        <begin position="1"/>
        <end position="44"/>
    </location>
</feature>
<dbReference type="InterPro" id="IPR053951">
    <property type="entry name" value="K_trans_N"/>
</dbReference>
<evidence type="ECO:0000313" key="17">
    <source>
        <dbReference type="EMBL" id="MCD7111057.1"/>
    </source>
</evidence>
<organism evidence="17 18">
    <name type="scientific">Rhizobium quercicola</name>
    <dbReference type="NCBI Taxonomy" id="2901226"/>
    <lineage>
        <taxon>Bacteria</taxon>
        <taxon>Pseudomonadati</taxon>
        <taxon>Pseudomonadota</taxon>
        <taxon>Alphaproteobacteria</taxon>
        <taxon>Hyphomicrobiales</taxon>
        <taxon>Rhizobiaceae</taxon>
        <taxon>Rhizobium/Agrobacterium group</taxon>
        <taxon>Rhizobium</taxon>
    </lineage>
</organism>
<dbReference type="InterPro" id="IPR003855">
    <property type="entry name" value="K+_transporter"/>
</dbReference>
<proteinExistence type="inferred from homology"/>
<feature type="transmembrane region" description="Helical" evidence="13">
    <location>
        <begin position="326"/>
        <end position="357"/>
    </location>
</feature>
<feature type="transmembrane region" description="Helical" evidence="13">
    <location>
        <begin position="436"/>
        <end position="458"/>
    </location>
</feature>
<comment type="caution">
    <text evidence="17">The sequence shown here is derived from an EMBL/GenBank/DDBJ whole genome shotgun (WGS) entry which is preliminary data.</text>
</comment>
<evidence type="ECO:0000259" key="16">
    <source>
        <dbReference type="Pfam" id="PF22776"/>
    </source>
</evidence>
<sequence length="666" mass="72200">MAHKDIKAPESRETAAGSGGQASGQFQGHGYGHGHGHAAGHDQAHGGKHGYLGLAIGSIGVVYGDIGTSPLYAFREALRPVAVDGVTRGEIIGLVSLMIWTLTIIVTLKYVIFLLRADNNGEGGTLSLLALLMKFTRGHSAYLFFMGIAGAALFMGDAIIAPALSVLSAVEGLKLVAPSFSDYVVPISVVILLALFAVQSRGTEAVSKFFGPIMLVWFVVLAVIGFSHIHDDYGILAAFNPYHAVRFLIHAGFVGIVVLGAVFLTVTGAEALYADLGHFGRRPIQGAWICLVFPALALNYLGQGAMVLKHPEAMSDPFYLMFPEWALLPIVILATAATIIAAQAVITGAFSLTRQAINLGFLPRMAILHTSETNTGQIYVPNVNIILMFGVMALVFIFGSSESLATAYGISVTGAMVVDTLLAFQFVRMRWRWPLALAIGLLMPLLALESVFLGANLLKIHDGGYVPVMIAASFVLVMWTWRRGTKILQDKTRHTNIPLAAFIKSIERKSEHAPVEVPGTAIFLTSDPESAPAALLHNIKHNHVLHAQNFILTIRTTNTPVVSKEYRVSATKLSDRFSLLEMRFGFMETQNVSQTLGLFRKSGLKFDIMSTSFYLGRRKLVPDAQSGMPEWQDRLFIAMANAAIDPSDYFRLPTNRVVELGSHVII</sequence>
<evidence type="ECO:0000256" key="10">
    <source>
        <dbReference type="ARBA" id="ARBA00022989"/>
    </source>
</evidence>
<dbReference type="HAMAP" id="MF_01522">
    <property type="entry name" value="Kup"/>
    <property type="match status" value="1"/>
</dbReference>
<dbReference type="PANTHER" id="PTHR30540">
    <property type="entry name" value="OSMOTIC STRESS POTASSIUM TRANSPORTER"/>
    <property type="match status" value="1"/>
</dbReference>
<gene>
    <name evidence="13" type="primary">kup</name>
    <name evidence="17" type="ORF">LRX75_18640</name>
</gene>
<feature type="transmembrane region" description="Helical" evidence="13">
    <location>
        <begin position="378"/>
        <end position="399"/>
    </location>
</feature>
<keyword evidence="18" id="KW-1185">Reference proteome</keyword>
<feature type="transmembrane region" description="Helical" evidence="13">
    <location>
        <begin position="51"/>
        <end position="71"/>
    </location>
</feature>
<dbReference type="PANTHER" id="PTHR30540:SF79">
    <property type="entry name" value="LOW AFFINITY POTASSIUM TRANSPORT SYSTEM PROTEIN KUP"/>
    <property type="match status" value="1"/>
</dbReference>
<reference evidence="17" key="1">
    <citation type="submission" date="2021-12" db="EMBL/GenBank/DDBJ databases">
        <authorList>
            <person name="Li Y."/>
        </authorList>
    </citation>
    <scope>NUCLEOTIDE SEQUENCE</scope>
    <source>
        <strain evidence="17">DKSPLA3</strain>
    </source>
</reference>
<keyword evidence="5" id="KW-0997">Cell inner membrane</keyword>
<dbReference type="RefSeq" id="WP_231816175.1">
    <property type="nucleotide sequence ID" value="NZ_JAJOZR010000013.1"/>
</dbReference>
<keyword evidence="12 13" id="KW-0472">Membrane</keyword>
<keyword evidence="10 13" id="KW-1133">Transmembrane helix</keyword>
<protein>
    <recommendedName>
        <fullName evidence="13">Probable potassium transport system protein Kup</fullName>
    </recommendedName>
</protein>
<comment type="similarity">
    <text evidence="2 13">Belongs to the HAK/KUP transporter (TC 2.A.72) family.</text>
</comment>
<dbReference type="InterPro" id="IPR023051">
    <property type="entry name" value="Kup"/>
</dbReference>
<feature type="compositionally biased region" description="Basic and acidic residues" evidence="14">
    <location>
        <begin position="1"/>
        <end position="13"/>
    </location>
</feature>
<feature type="transmembrane region" description="Helical" evidence="13">
    <location>
        <begin position="180"/>
        <end position="198"/>
    </location>
</feature>
<evidence type="ECO:0000256" key="12">
    <source>
        <dbReference type="ARBA" id="ARBA00023136"/>
    </source>
</evidence>
<dbReference type="AlphaFoldDB" id="A0A9X1T1Z4"/>
<feature type="transmembrane region" description="Helical" evidence="13">
    <location>
        <begin position="210"/>
        <end position="229"/>
    </location>
</feature>